<organism evidence="1 2">
    <name type="scientific">Neobacillus rhizosphaerae</name>
    <dbReference type="NCBI Taxonomy" id="2880965"/>
    <lineage>
        <taxon>Bacteria</taxon>
        <taxon>Bacillati</taxon>
        <taxon>Bacillota</taxon>
        <taxon>Bacilli</taxon>
        <taxon>Bacillales</taxon>
        <taxon>Bacillaceae</taxon>
        <taxon>Neobacillus</taxon>
    </lineage>
</organism>
<sequence length="144" mass="16440">MGTPQLTNCPKCGKLFLRIRNICDVCYKKQEDDFLKAAAYLREHTGITLQELSDATDVSVTQIRQFIWAGRILVDNFPNLSYPCESCRNMIQKGRKCSSCTDTLNRLANQVGIKEENEKRDPSQERDGITGGYISHYLKEKSEK</sequence>
<comment type="caution">
    <text evidence="1">The sequence shown here is derived from an EMBL/GenBank/DDBJ whole genome shotgun (WGS) entry which is preliminary data.</text>
</comment>
<reference evidence="1" key="1">
    <citation type="submission" date="2022-04" db="EMBL/GenBank/DDBJ databases">
        <authorList>
            <person name="Criscuolo A."/>
        </authorList>
    </citation>
    <scope>NUCLEOTIDE SEQUENCE</scope>
    <source>
        <strain evidence="1">CIP111895</strain>
    </source>
</reference>
<evidence type="ECO:0008006" key="3">
    <source>
        <dbReference type="Google" id="ProtNLM"/>
    </source>
</evidence>
<dbReference type="Proteomes" id="UP000838308">
    <property type="component" value="Unassembled WGS sequence"/>
</dbReference>
<accession>A0ABM9EK23</accession>
<gene>
    <name evidence="1" type="ORF">BACCIP111895_00059</name>
</gene>
<proteinExistence type="predicted"/>
<dbReference type="EMBL" id="CALBWS010000001">
    <property type="protein sequence ID" value="CAH2712926.1"/>
    <property type="molecule type" value="Genomic_DNA"/>
</dbReference>
<keyword evidence="2" id="KW-1185">Reference proteome</keyword>
<evidence type="ECO:0000313" key="1">
    <source>
        <dbReference type="EMBL" id="CAH2712926.1"/>
    </source>
</evidence>
<dbReference type="RefSeq" id="WP_248733294.1">
    <property type="nucleotide sequence ID" value="NZ_CALBWS010000001.1"/>
</dbReference>
<protein>
    <recommendedName>
        <fullName evidence="3">Flagellar protein</fullName>
    </recommendedName>
</protein>
<evidence type="ECO:0000313" key="2">
    <source>
        <dbReference type="Proteomes" id="UP000838308"/>
    </source>
</evidence>
<name>A0ABM9EK23_9BACI</name>